<proteinExistence type="predicted"/>
<gene>
    <name evidence="1" type="ORF">MNOR_LOCUS12601</name>
</gene>
<name>A0AAV2QIX7_MEGNR</name>
<dbReference type="EMBL" id="CAXKWB010006940">
    <property type="protein sequence ID" value="CAL4085125.1"/>
    <property type="molecule type" value="Genomic_DNA"/>
</dbReference>
<accession>A0AAV2QIX7</accession>
<sequence length="145" mass="17485">YKYLKQTAMSQYINQAQVNTADEVEPTMKLVKDDQKMEHTEITVHKNDDQDVYYTDADGCRHCYWCYVLLRNLKLYQRPWLYCRTYSCGEQMMREWEWSTISEQEADNQYDIEKNVKPEPMHLLEPILDEEGNAYCPRCHIQLKI</sequence>
<evidence type="ECO:0000313" key="2">
    <source>
        <dbReference type="Proteomes" id="UP001497623"/>
    </source>
</evidence>
<reference evidence="1 2" key="1">
    <citation type="submission" date="2024-05" db="EMBL/GenBank/DDBJ databases">
        <authorList>
            <person name="Wallberg A."/>
        </authorList>
    </citation>
    <scope>NUCLEOTIDE SEQUENCE [LARGE SCALE GENOMIC DNA]</scope>
</reference>
<feature type="non-terminal residue" evidence="1">
    <location>
        <position position="1"/>
    </location>
</feature>
<organism evidence="1 2">
    <name type="scientific">Meganyctiphanes norvegica</name>
    <name type="common">Northern krill</name>
    <name type="synonym">Thysanopoda norvegica</name>
    <dbReference type="NCBI Taxonomy" id="48144"/>
    <lineage>
        <taxon>Eukaryota</taxon>
        <taxon>Metazoa</taxon>
        <taxon>Ecdysozoa</taxon>
        <taxon>Arthropoda</taxon>
        <taxon>Crustacea</taxon>
        <taxon>Multicrustacea</taxon>
        <taxon>Malacostraca</taxon>
        <taxon>Eumalacostraca</taxon>
        <taxon>Eucarida</taxon>
        <taxon>Euphausiacea</taxon>
        <taxon>Euphausiidae</taxon>
        <taxon>Meganyctiphanes</taxon>
    </lineage>
</organism>
<dbReference type="Proteomes" id="UP001497623">
    <property type="component" value="Unassembled WGS sequence"/>
</dbReference>
<protein>
    <submittedName>
        <fullName evidence="1">Uncharacterized protein</fullName>
    </submittedName>
</protein>
<comment type="caution">
    <text evidence="1">The sequence shown here is derived from an EMBL/GenBank/DDBJ whole genome shotgun (WGS) entry which is preliminary data.</text>
</comment>
<dbReference type="AlphaFoldDB" id="A0AAV2QIX7"/>
<evidence type="ECO:0000313" key="1">
    <source>
        <dbReference type="EMBL" id="CAL4085125.1"/>
    </source>
</evidence>
<keyword evidence="2" id="KW-1185">Reference proteome</keyword>